<dbReference type="Pfam" id="PF07950">
    <property type="entry name" value="MCP1_TM"/>
    <property type="match status" value="1"/>
</dbReference>
<evidence type="ECO:0000313" key="4">
    <source>
        <dbReference type="EMBL" id="KAK9425690.1"/>
    </source>
</evidence>
<protein>
    <submittedName>
        <fullName evidence="4">Mitochondrial adapter protein MCP1 transmembrane domain-containing protein</fullName>
    </submittedName>
</protein>
<name>A0ABR2VFK9_9PEZI</name>
<feature type="transmembrane region" description="Helical" evidence="2">
    <location>
        <begin position="195"/>
        <end position="216"/>
    </location>
</feature>
<dbReference type="EMBL" id="JARVKF010000013">
    <property type="protein sequence ID" value="KAK9425690.1"/>
    <property type="molecule type" value="Genomic_DNA"/>
</dbReference>
<keyword evidence="2" id="KW-1133">Transmembrane helix</keyword>
<comment type="caution">
    <text evidence="4">The sequence shown here is derived from an EMBL/GenBank/DDBJ whole genome shotgun (WGS) entry which is preliminary data.</text>
</comment>
<accession>A0ABR2VFK9</accession>
<keyword evidence="2" id="KW-0472">Membrane</keyword>
<dbReference type="Proteomes" id="UP001408356">
    <property type="component" value="Unassembled WGS sequence"/>
</dbReference>
<evidence type="ECO:0000256" key="1">
    <source>
        <dbReference type="SAM" id="MobiDB-lite"/>
    </source>
</evidence>
<dbReference type="PANTHER" id="PTHR38409:SF1">
    <property type="entry name" value="MITOCHONDRIAL ADAPTER PROTEIN MCP1"/>
    <property type="match status" value="1"/>
</dbReference>
<evidence type="ECO:0000259" key="3">
    <source>
        <dbReference type="Pfam" id="PF07950"/>
    </source>
</evidence>
<dbReference type="PANTHER" id="PTHR38409">
    <property type="entry name" value="MDM10-COMPLEMENTING PROTEIN 1"/>
    <property type="match status" value="1"/>
</dbReference>
<keyword evidence="5" id="KW-1185">Reference proteome</keyword>
<feature type="transmembrane region" description="Helical" evidence="2">
    <location>
        <begin position="248"/>
        <end position="270"/>
    </location>
</feature>
<dbReference type="InterPro" id="IPR039960">
    <property type="entry name" value="MCP1"/>
</dbReference>
<organism evidence="4 5">
    <name type="scientific">Seiridium unicorne</name>
    <dbReference type="NCBI Taxonomy" id="138068"/>
    <lineage>
        <taxon>Eukaryota</taxon>
        <taxon>Fungi</taxon>
        <taxon>Dikarya</taxon>
        <taxon>Ascomycota</taxon>
        <taxon>Pezizomycotina</taxon>
        <taxon>Sordariomycetes</taxon>
        <taxon>Xylariomycetidae</taxon>
        <taxon>Amphisphaeriales</taxon>
        <taxon>Sporocadaceae</taxon>
        <taxon>Seiridium</taxon>
    </lineage>
</organism>
<sequence length="340" mass="37306">MESQTPLSHKASQETMISLLQLDPQPIESPVNEKPLPPLPEENVEDSIGSLKSQQTSGTSYSNSSGLGLSGSGHGPVYYLTRIQRYSSYTFTVFAGLHMINTSIIPMIYQSVPYSEPFLLMTREIYQTRISEPLLIGLPVAAHVLSGLALRLIRRSQNLKRYGGATPEMYALHRSKTSVNTSIDTWRNGLRIWPVISNVSISGYLLILPLAAHVFINRVLPLIAEGDSSNIGLEYVSHGFARHGLQPWIAYTLLLTAGAGHMVWGWAKWLGVAPPMNWRKTTVDKALRKRRSRTWWGINALATLVAGLWAAGGLGVVARAGAADGWIGKVYDGIYARAGQ</sequence>
<feature type="transmembrane region" description="Helical" evidence="2">
    <location>
        <begin position="89"/>
        <end position="109"/>
    </location>
</feature>
<dbReference type="InterPro" id="IPR012472">
    <property type="entry name" value="MCP1_TM"/>
</dbReference>
<evidence type="ECO:0000313" key="5">
    <source>
        <dbReference type="Proteomes" id="UP001408356"/>
    </source>
</evidence>
<feature type="transmembrane region" description="Helical" evidence="2">
    <location>
        <begin position="295"/>
        <end position="318"/>
    </location>
</feature>
<feature type="domain" description="Mitochondrial adapter protein MCP1 transmembrane" evidence="3">
    <location>
        <begin position="210"/>
        <end position="321"/>
    </location>
</feature>
<keyword evidence="2 4" id="KW-0812">Transmembrane</keyword>
<gene>
    <name evidence="4" type="ORF">SUNI508_03051</name>
</gene>
<feature type="region of interest" description="Disordered" evidence="1">
    <location>
        <begin position="1"/>
        <end position="67"/>
    </location>
</feature>
<feature type="transmembrane region" description="Helical" evidence="2">
    <location>
        <begin position="134"/>
        <end position="153"/>
    </location>
</feature>
<feature type="compositionally biased region" description="Low complexity" evidence="1">
    <location>
        <begin position="53"/>
        <end position="67"/>
    </location>
</feature>
<reference evidence="4 5" key="1">
    <citation type="journal article" date="2024" name="J. Plant Pathol.">
        <title>Sequence and assembly of the genome of Seiridium unicorne, isolate CBS 538.82, causal agent of cypress canker disease.</title>
        <authorList>
            <person name="Scali E."/>
            <person name="Rocca G.D."/>
            <person name="Danti R."/>
            <person name="Garbelotto M."/>
            <person name="Barberini S."/>
            <person name="Baroncelli R."/>
            <person name="Emiliani G."/>
        </authorList>
    </citation>
    <scope>NUCLEOTIDE SEQUENCE [LARGE SCALE GENOMIC DNA]</scope>
    <source>
        <strain evidence="4 5">BM-138-508</strain>
    </source>
</reference>
<proteinExistence type="predicted"/>
<evidence type="ECO:0000256" key="2">
    <source>
        <dbReference type="SAM" id="Phobius"/>
    </source>
</evidence>